<dbReference type="InterPro" id="IPR048265">
    <property type="entry name" value="Rax2-like_third"/>
</dbReference>
<keyword evidence="2" id="KW-0732">Signal</keyword>
<dbReference type="VEuPathDB" id="FungiDB:CXQ85_003518"/>
<dbReference type="PROSITE" id="PS50006">
    <property type="entry name" value="FHA_DOMAIN"/>
    <property type="match status" value="1"/>
</dbReference>
<keyword evidence="1" id="KW-0812">Transmembrane</keyword>
<feature type="chain" id="PRO_5016101736" description="FHA domain-containing protein" evidence="2">
    <location>
        <begin position="16"/>
        <end position="1315"/>
    </location>
</feature>
<sequence>MRLLLLPLFTSLASAAFEQVSLPNIQFSDSGGSIGFLGRFEALSFYSYQNASAGLLPSDSSSSIYLRNVSDNANIKIGSVDGGRVTEISPVGDDSVLLGGSFTSFNNEQYTPPIIYNLTSNEVSSIFSDSNNQKRDSLDSGSVKVTLVDKDLIYMGGDLEFNNSRGAVVYNITSKKLSSLPFQGFGNDSVVNAITKLKADSDKDGSIVFGGSFNTLGLSELLSLNMSSNSSHYNHSNSTNVSLISAEQQISIKHGDFTSINSNSDPEGIICPDSGSVWTLEPNSGGQWSVKLPSAMSGISPTKVRLYLPDDNDNGIKTFRIYTYPNNGIMNLTYVNPETNDLAFCDASCPLPKANDLKELVDDNKDNGEDMMDDDDDIFVNEDGSFSMYYDSSTRSKNLGYGSNYMEFALVNNIAIDRIGVTVTDWYGNHGELAGFELYTNAISVFGNDTLNESNCGSESSVSRNSAESQGGNWQSVQSLVDGAIDTDYLVSVGDDNAGITLYPNISYDGDYSLLLYTPGCQADNSCDKRSIVNVSVLDIESNVLEHKLIYQNNAGDKFDYLFFGHMNGSSNDNGRNSINIDFVRPIDPSVTDPWMVVDRAVANIVSLDTYSQKNSSNHTSLEERRKRDLEHVYLNGLFEYSLANFSSFSENLVYEKTDNGTIIKPTNRFVGNSSINEVSGKLLKNSTVEQILLQESSDSSDMLLLGDFSSRNITLSNGNLLAFELDDYNSTSNSSEATLREKRFVKRDEEILGANFNSSIQRLHDVEDGIIALGAFSAESNDDNGFKNLQDSNSSTSSFNNFALRSGSEWFSFGNDYVEADYDSFINVTIDGKNYYVFSADEDNYQVWEQQSSSFVDRNDLNVTTAANIPKKEQQVIGGTFFNLMDYYGANEAFVRNNSQINSYGLNITSGEILTSFHANSSFSVFGGKFDVNDTRRNVAFINNNRTSTVSDINWGEDTSVDYLYVDSSSDYLFLGTNGSVEAQNTNVTGLVLLHLSNESFSSVQPADLSSESGEISVNAMVFYDDDEKLLVGGRFDNAGSLGCEAACIYDVANTRWENPSSGGIGGTVTDAKFFDSDTVLLSGNLTVNDSSLNFAVFDFSSGSFTAAPSQLGNIDEPNDYVRKFIINEQTSQKLESRMTAYGNGFLKAYNGSSWSDISVAPVNVEEQEQVSNYFDNDKILLVSGQFNLTEYGPVNAAFFDGQNWTPYVYTSVKANELGSIQSLLVKDTYSFRSSKDLKTDSSNLSKGQVVGVSLACAIGSTALIGLLYLIPMMYLFKKSDKEERMSQRIHEDEMMNVVNPEELFHEIDLQRNT</sequence>
<dbReference type="RefSeq" id="XP_025340608.1">
    <property type="nucleotide sequence ID" value="XM_025487160.1"/>
</dbReference>
<dbReference type="Pfam" id="PF12768">
    <property type="entry name" value="Rax2"/>
    <property type="match status" value="1"/>
</dbReference>
<dbReference type="STRING" id="45357.A0A2V1AP99"/>
<organism evidence="4 5">
    <name type="scientific">Candidozyma haemuli</name>
    <dbReference type="NCBI Taxonomy" id="45357"/>
    <lineage>
        <taxon>Eukaryota</taxon>
        <taxon>Fungi</taxon>
        <taxon>Dikarya</taxon>
        <taxon>Ascomycota</taxon>
        <taxon>Saccharomycotina</taxon>
        <taxon>Pichiomycetes</taxon>
        <taxon>Metschnikowiaceae</taxon>
        <taxon>Candidozyma</taxon>
    </lineage>
</organism>
<dbReference type="PANTHER" id="PTHR31778">
    <property type="entry name" value="BUD SITE SELECTION PROTEIN RAX2"/>
    <property type="match status" value="1"/>
</dbReference>
<keyword evidence="1" id="KW-0472">Membrane</keyword>
<evidence type="ECO:0000259" key="3">
    <source>
        <dbReference type="PROSITE" id="PS50006"/>
    </source>
</evidence>
<dbReference type="GO" id="GO:0005621">
    <property type="term" value="C:cellular bud scar"/>
    <property type="evidence" value="ECO:0007669"/>
    <property type="project" value="TreeGrafter"/>
</dbReference>
<dbReference type="PANTHER" id="PTHR31778:SF2">
    <property type="entry name" value="BUD SITE SELECTION PROTEIN RAX2"/>
    <property type="match status" value="1"/>
</dbReference>
<proteinExistence type="predicted"/>
<evidence type="ECO:0000313" key="5">
    <source>
        <dbReference type="Proteomes" id="UP000244309"/>
    </source>
</evidence>
<keyword evidence="5" id="KW-1185">Reference proteome</keyword>
<dbReference type="GO" id="GO:0005935">
    <property type="term" value="C:cellular bud neck"/>
    <property type="evidence" value="ECO:0007669"/>
    <property type="project" value="TreeGrafter"/>
</dbReference>
<dbReference type="InterPro" id="IPR048266">
    <property type="entry name" value="Rax2-like_second"/>
</dbReference>
<accession>A0A2V1AP99</accession>
<protein>
    <recommendedName>
        <fullName evidence="3">FHA domain-containing protein</fullName>
    </recommendedName>
</protein>
<gene>
    <name evidence="4" type="ORF">CXQ85_003518</name>
</gene>
<feature type="signal peptide" evidence="2">
    <location>
        <begin position="1"/>
        <end position="15"/>
    </location>
</feature>
<dbReference type="GO" id="GO:0000282">
    <property type="term" value="P:cellular bud site selection"/>
    <property type="evidence" value="ECO:0007669"/>
    <property type="project" value="TreeGrafter"/>
</dbReference>
<evidence type="ECO:0000313" key="4">
    <source>
        <dbReference type="EMBL" id="PVH19668.1"/>
    </source>
</evidence>
<dbReference type="EMBL" id="PKFO01000002">
    <property type="protein sequence ID" value="PVH19668.1"/>
    <property type="molecule type" value="Genomic_DNA"/>
</dbReference>
<dbReference type="OrthoDB" id="2503993at2759"/>
<dbReference type="Pfam" id="PF20842">
    <property type="entry name" value="Rax2_2"/>
    <property type="match status" value="1"/>
</dbReference>
<feature type="transmembrane region" description="Helical" evidence="1">
    <location>
        <begin position="1251"/>
        <end position="1278"/>
    </location>
</feature>
<evidence type="ECO:0000256" key="2">
    <source>
        <dbReference type="SAM" id="SignalP"/>
    </source>
</evidence>
<feature type="domain" description="FHA" evidence="3">
    <location>
        <begin position="893"/>
        <end position="948"/>
    </location>
</feature>
<dbReference type="GeneID" id="37008848"/>
<keyword evidence="1" id="KW-1133">Transmembrane helix</keyword>
<dbReference type="Proteomes" id="UP000244309">
    <property type="component" value="Unassembled WGS sequence"/>
</dbReference>
<reference evidence="4 5" key="1">
    <citation type="submission" date="2017-12" db="EMBL/GenBank/DDBJ databases">
        <title>Genome Sequence of a Multidrug-Resistant Candida haemulonii Isolate from a Patient with Chronic Leg Ulcers in Israel.</title>
        <authorList>
            <person name="Chow N.A."/>
            <person name="Gade L."/>
            <person name="Batra D."/>
            <person name="Rowe L.A."/>
            <person name="Ben-Ami R."/>
            <person name="Loparev V.N."/>
            <person name="Litvintseva A.P."/>
        </authorList>
    </citation>
    <scope>NUCLEOTIDE SEQUENCE [LARGE SCALE GENOMIC DNA]</scope>
    <source>
        <strain evidence="4 5">B11899</strain>
    </source>
</reference>
<comment type="caution">
    <text evidence="4">The sequence shown here is derived from an EMBL/GenBank/DDBJ whole genome shotgun (WGS) entry which is preliminary data.</text>
</comment>
<dbReference type="InterPro" id="IPR000253">
    <property type="entry name" value="FHA_dom"/>
</dbReference>
<evidence type="ECO:0000256" key="1">
    <source>
        <dbReference type="SAM" id="Phobius"/>
    </source>
</evidence>
<dbReference type="GO" id="GO:1902929">
    <property type="term" value="C:plasma membrane of growing cell tip"/>
    <property type="evidence" value="ECO:0007669"/>
    <property type="project" value="TreeGrafter"/>
</dbReference>
<dbReference type="InterPro" id="IPR024982">
    <property type="entry name" value="Rax2-like_C"/>
</dbReference>
<dbReference type="Pfam" id="PF20843">
    <property type="entry name" value="Rax2_3"/>
    <property type="match status" value="1"/>
</dbReference>
<name>A0A2V1AP99_9ASCO</name>